<gene>
    <name evidence="2" type="ORF">AVEN_218577_1</name>
</gene>
<reference evidence="2 3" key="1">
    <citation type="journal article" date="2019" name="Sci. Rep.">
        <title>Orb-weaving spider Araneus ventricosus genome elucidates the spidroin gene catalogue.</title>
        <authorList>
            <person name="Kono N."/>
            <person name="Nakamura H."/>
            <person name="Ohtoshi R."/>
            <person name="Moran D.A.P."/>
            <person name="Shinohara A."/>
            <person name="Yoshida Y."/>
            <person name="Fujiwara M."/>
            <person name="Mori M."/>
            <person name="Tomita M."/>
            <person name="Arakawa K."/>
        </authorList>
    </citation>
    <scope>NUCLEOTIDE SEQUENCE [LARGE SCALE GENOMIC DNA]</scope>
</reference>
<dbReference type="Proteomes" id="UP000499080">
    <property type="component" value="Unassembled WGS sequence"/>
</dbReference>
<proteinExistence type="predicted"/>
<feature type="region of interest" description="Disordered" evidence="1">
    <location>
        <begin position="70"/>
        <end position="96"/>
    </location>
</feature>
<protein>
    <submittedName>
        <fullName evidence="2">Uncharacterized protein</fullName>
    </submittedName>
</protein>
<accession>A0A4Y2T516</accession>
<dbReference type="AlphaFoldDB" id="A0A4Y2T516"/>
<organism evidence="2 3">
    <name type="scientific">Araneus ventricosus</name>
    <name type="common">Orbweaver spider</name>
    <name type="synonym">Epeira ventricosa</name>
    <dbReference type="NCBI Taxonomy" id="182803"/>
    <lineage>
        <taxon>Eukaryota</taxon>
        <taxon>Metazoa</taxon>
        <taxon>Ecdysozoa</taxon>
        <taxon>Arthropoda</taxon>
        <taxon>Chelicerata</taxon>
        <taxon>Arachnida</taxon>
        <taxon>Araneae</taxon>
        <taxon>Araneomorphae</taxon>
        <taxon>Entelegynae</taxon>
        <taxon>Araneoidea</taxon>
        <taxon>Araneidae</taxon>
        <taxon>Araneus</taxon>
    </lineage>
</organism>
<evidence type="ECO:0000313" key="2">
    <source>
        <dbReference type="EMBL" id="GBN94903.1"/>
    </source>
</evidence>
<keyword evidence="3" id="KW-1185">Reference proteome</keyword>
<evidence type="ECO:0000256" key="1">
    <source>
        <dbReference type="SAM" id="MobiDB-lite"/>
    </source>
</evidence>
<feature type="compositionally biased region" description="Polar residues" evidence="1">
    <location>
        <begin position="81"/>
        <end position="96"/>
    </location>
</feature>
<comment type="caution">
    <text evidence="2">The sequence shown here is derived from an EMBL/GenBank/DDBJ whole genome shotgun (WGS) entry which is preliminary data.</text>
</comment>
<name>A0A4Y2T516_ARAVE</name>
<sequence>MLWDRAAGANTAPGDHLYVPGEKTTLRVLPNAVPCGLTSGGRRHTLDTSHSPRWRVISFVWMPLFRRRGTPRHERGGSLSHIASRSAQVSDDASVT</sequence>
<dbReference type="EMBL" id="BGPR01025737">
    <property type="protein sequence ID" value="GBN94903.1"/>
    <property type="molecule type" value="Genomic_DNA"/>
</dbReference>
<evidence type="ECO:0000313" key="3">
    <source>
        <dbReference type="Proteomes" id="UP000499080"/>
    </source>
</evidence>